<feature type="compositionally biased region" description="Basic and acidic residues" evidence="1">
    <location>
        <begin position="657"/>
        <end position="674"/>
    </location>
</feature>
<dbReference type="InterPro" id="IPR005312">
    <property type="entry name" value="DUF1759"/>
</dbReference>
<feature type="region of interest" description="Disordered" evidence="1">
    <location>
        <begin position="61"/>
        <end position="84"/>
    </location>
</feature>
<dbReference type="PANTHER" id="PTHR47331:SF5">
    <property type="entry name" value="RIBONUCLEASE H"/>
    <property type="match status" value="1"/>
</dbReference>
<organism evidence="2 3">
    <name type="scientific">Trichogramma brassicae</name>
    <dbReference type="NCBI Taxonomy" id="86971"/>
    <lineage>
        <taxon>Eukaryota</taxon>
        <taxon>Metazoa</taxon>
        <taxon>Ecdysozoa</taxon>
        <taxon>Arthropoda</taxon>
        <taxon>Hexapoda</taxon>
        <taxon>Insecta</taxon>
        <taxon>Pterygota</taxon>
        <taxon>Neoptera</taxon>
        <taxon>Endopterygota</taxon>
        <taxon>Hymenoptera</taxon>
        <taxon>Apocrita</taxon>
        <taxon>Proctotrupomorpha</taxon>
        <taxon>Chalcidoidea</taxon>
        <taxon>Trichogrammatidae</taxon>
        <taxon>Trichogramma</taxon>
    </lineage>
</organism>
<feature type="region of interest" description="Disordered" evidence="1">
    <location>
        <begin position="639"/>
        <end position="676"/>
    </location>
</feature>
<accession>A0A6H5IU10</accession>
<name>A0A6H5IU10_9HYME</name>
<sequence length="910" mass="102540">MKENTEAEIERLIQKATSNRASLSYYFVNQSTQRATTVRAAQFRATTPRTTTPRAAASFGHRRRGLGSSRRFGSGRSLATPSTATKFPTGQSWYHWFWSASGPPCSSALTNLLVRQASHLVRASRGAVLSRQHHHGADEVLPCHLTNRCPCSRRSRGHHNQPTCQSAVNASTAAVDRSTVIIGRVARPSSTARRRARRSAESGFTKQVKTASTYAIEHINRSLGSASIALDAKTRSIVLIHFISDRVKPRVPPIRTRTRANQVHQQICALRRRSSAQLKLVNHIANFYENSTAKVKKEAQPLEHFKCRLELLENYWDKFMDRHDELIPFEQELKAEKYFAEDYYTLIELKYAKVKAAIKQIIASFPENQQQQLPREAGRGTGIFDQSAALPKLSLPTFSGQQDEWESFKQRFCSLVRDNQAIPKVAKLQHLLNAVKGPAAMRLKGIEITDANFDVAWDKLARRYDNRRIRLFNALEHIIQLPTVKTRTAEGLTDLINRSEEAVRSLRELQCPVDHYDHWIVHCVVRKLDTNSRETWEISREESAAIPTYNDLLSFLERRIQSLEQIAESSDSRAVPVCDLCQAGHWLHRCHKFIAMTQQQRFDVCKNKRLCLNCLHRSHVVDRCPSQSRCLVCKGKHHTKLHTDGNRNTRSRGSSNAEERHDDGSDSASSDREPCTVNAHATTTDAEVLLATAMILVVAADGRALPVRALIDPCSERTFITWRVAQQLNLKIARIQPLNVVGLGATTSSRAHSEIHCRVKSARQADFAMDLQMLVMTDLTQYLPQNKLSLEVWPHVRSLRLADPRFGQPAKVDCVLGADVYSTIILNGLVKGPVGTPVAQDTVFGWILTGRALPDGTIFDNLATKIFHTCTEPAISAQVAKLWELDNIDSVTHLSEEDKRCEEQFQRTHT</sequence>
<proteinExistence type="predicted"/>
<dbReference type="OrthoDB" id="7553707at2759"/>
<keyword evidence="3" id="KW-1185">Reference proteome</keyword>
<evidence type="ECO:0000313" key="2">
    <source>
        <dbReference type="EMBL" id="CAB0040511.1"/>
    </source>
</evidence>
<evidence type="ECO:0000256" key="1">
    <source>
        <dbReference type="SAM" id="MobiDB-lite"/>
    </source>
</evidence>
<evidence type="ECO:0000313" key="3">
    <source>
        <dbReference type="Proteomes" id="UP000479190"/>
    </source>
</evidence>
<dbReference type="EMBL" id="CADCXV010001030">
    <property type="protein sequence ID" value="CAB0040511.1"/>
    <property type="molecule type" value="Genomic_DNA"/>
</dbReference>
<dbReference type="PANTHER" id="PTHR47331">
    <property type="entry name" value="PHD-TYPE DOMAIN-CONTAINING PROTEIN"/>
    <property type="match status" value="1"/>
</dbReference>
<protein>
    <submittedName>
        <fullName evidence="2">Uncharacterized protein</fullName>
    </submittedName>
</protein>
<dbReference type="AlphaFoldDB" id="A0A6H5IU10"/>
<reference evidence="2 3" key="1">
    <citation type="submission" date="2020-02" db="EMBL/GenBank/DDBJ databases">
        <authorList>
            <person name="Ferguson B K."/>
        </authorList>
    </citation>
    <scope>NUCLEOTIDE SEQUENCE [LARGE SCALE GENOMIC DNA]</scope>
</reference>
<gene>
    <name evidence="2" type="ORF">TBRA_LOCUS12214</name>
</gene>
<feature type="compositionally biased region" description="Low complexity" evidence="1">
    <location>
        <begin position="66"/>
        <end position="78"/>
    </location>
</feature>
<dbReference type="Pfam" id="PF03564">
    <property type="entry name" value="DUF1759"/>
    <property type="match status" value="1"/>
</dbReference>
<dbReference type="Proteomes" id="UP000479190">
    <property type="component" value="Unassembled WGS sequence"/>
</dbReference>